<keyword evidence="6" id="KW-1185">Reference proteome</keyword>
<dbReference type="GO" id="GO:0016646">
    <property type="term" value="F:oxidoreductase activity, acting on the CH-NH group of donors, NAD or NADP as acceptor"/>
    <property type="evidence" value="ECO:0007669"/>
    <property type="project" value="UniProtKB-ARBA"/>
</dbReference>
<dbReference type="Pfam" id="PF01613">
    <property type="entry name" value="Flavin_Reduct"/>
    <property type="match status" value="1"/>
</dbReference>
<accession>A0A069QLJ1</accession>
<comment type="similarity">
    <text evidence="3">Belongs to the flavoredoxin family.</text>
</comment>
<dbReference type="HOGENOM" id="CLU_059021_5_5_10"/>
<dbReference type="SUPFAM" id="SSF50475">
    <property type="entry name" value="FMN-binding split barrel"/>
    <property type="match status" value="1"/>
</dbReference>
<comment type="cofactor">
    <cofactor evidence="1">
        <name>FMN</name>
        <dbReference type="ChEBI" id="CHEBI:58210"/>
    </cofactor>
</comment>
<dbReference type="Gene3D" id="2.30.110.10">
    <property type="entry name" value="Electron Transport, Fmn-binding Protein, Chain A"/>
    <property type="match status" value="1"/>
</dbReference>
<protein>
    <submittedName>
        <fullName evidence="5">Flavin reductase-like protein</fullName>
    </submittedName>
</protein>
<dbReference type="InterPro" id="IPR052174">
    <property type="entry name" value="Flavoredoxin"/>
</dbReference>
<dbReference type="SMART" id="SM00903">
    <property type="entry name" value="Flavin_Reduct"/>
    <property type="match status" value="1"/>
</dbReference>
<dbReference type="PATRIC" id="fig|1122985.7.peg.1041"/>
<evidence type="ECO:0000259" key="4">
    <source>
        <dbReference type="SMART" id="SM00903"/>
    </source>
</evidence>
<dbReference type="EMBL" id="JNGW01000037">
    <property type="protein sequence ID" value="KDR52914.1"/>
    <property type="molecule type" value="Genomic_DNA"/>
</dbReference>
<gene>
    <name evidence="5" type="ORF">HMPREF1991_01004</name>
</gene>
<evidence type="ECO:0000256" key="1">
    <source>
        <dbReference type="ARBA" id="ARBA00001917"/>
    </source>
</evidence>
<evidence type="ECO:0000256" key="2">
    <source>
        <dbReference type="ARBA" id="ARBA00022630"/>
    </source>
</evidence>
<name>A0A069QLJ1_HOYLO</name>
<comment type="caution">
    <text evidence="5">The sequence shown here is derived from an EMBL/GenBank/DDBJ whole genome shotgun (WGS) entry which is preliminary data.</text>
</comment>
<dbReference type="PANTHER" id="PTHR43567:SF1">
    <property type="entry name" value="FLAVOREDOXIN"/>
    <property type="match status" value="1"/>
</dbReference>
<evidence type="ECO:0000313" key="6">
    <source>
        <dbReference type="Proteomes" id="UP000027442"/>
    </source>
</evidence>
<reference evidence="5 6" key="1">
    <citation type="submission" date="2013-08" db="EMBL/GenBank/DDBJ databases">
        <authorList>
            <person name="Weinstock G."/>
            <person name="Sodergren E."/>
            <person name="Wylie T."/>
            <person name="Fulton L."/>
            <person name="Fulton R."/>
            <person name="Fronick C."/>
            <person name="O'Laughlin M."/>
            <person name="Godfrey J."/>
            <person name="Miner T."/>
            <person name="Herter B."/>
            <person name="Appelbaum E."/>
            <person name="Cordes M."/>
            <person name="Lek S."/>
            <person name="Wollam A."/>
            <person name="Pepin K.H."/>
            <person name="Palsikar V.B."/>
            <person name="Mitreva M."/>
            <person name="Wilson R.K."/>
        </authorList>
    </citation>
    <scope>NUCLEOTIDE SEQUENCE [LARGE SCALE GENOMIC DNA]</scope>
    <source>
        <strain evidence="5 6">ATCC 15930</strain>
    </source>
</reference>
<evidence type="ECO:0000313" key="5">
    <source>
        <dbReference type="EMBL" id="KDR52914.1"/>
    </source>
</evidence>
<dbReference type="eggNOG" id="COG1853">
    <property type="taxonomic scope" value="Bacteria"/>
</dbReference>
<dbReference type="GO" id="GO:0010181">
    <property type="term" value="F:FMN binding"/>
    <property type="evidence" value="ECO:0007669"/>
    <property type="project" value="InterPro"/>
</dbReference>
<keyword evidence="2" id="KW-0285">Flavoprotein</keyword>
<dbReference type="Proteomes" id="UP000027442">
    <property type="component" value="Unassembled WGS sequence"/>
</dbReference>
<dbReference type="PANTHER" id="PTHR43567">
    <property type="entry name" value="FLAVOREDOXIN-RELATED-RELATED"/>
    <property type="match status" value="1"/>
</dbReference>
<dbReference type="RefSeq" id="WP_018966815.1">
    <property type="nucleotide sequence ID" value="NZ_KB899212.1"/>
</dbReference>
<feature type="domain" description="Flavin reductase like" evidence="4">
    <location>
        <begin position="9"/>
        <end position="151"/>
    </location>
</feature>
<proteinExistence type="inferred from homology"/>
<dbReference type="AlphaFoldDB" id="A0A069QLJ1"/>
<sequence length="186" mass="20436">MKKNIGPKLALYPAPVTVVGTLKEDAKPNWILIAHVGILSQNKLSLSIHASHYSTALIRKTSKLSVNIVDEAMLPAADYTGIVSANKTDKSAVFDYEMGANGTPIVNASPLAMECEVFDVYEVDGYVNFFCTIVNTYVEDEMLDEKGQINYERLKPVLFEMPTHKYLATGKVLGDAVKTGRTFKGE</sequence>
<dbReference type="InterPro" id="IPR002563">
    <property type="entry name" value="Flavin_Rdtase-like_dom"/>
</dbReference>
<evidence type="ECO:0000256" key="3">
    <source>
        <dbReference type="ARBA" id="ARBA00038054"/>
    </source>
</evidence>
<dbReference type="InterPro" id="IPR012349">
    <property type="entry name" value="Split_barrel_FMN-bd"/>
</dbReference>
<organism evidence="5 6">
    <name type="scientific">Hoylesella loescheii DSM 19665 = JCM 12249 = ATCC 15930</name>
    <dbReference type="NCBI Taxonomy" id="1122985"/>
    <lineage>
        <taxon>Bacteria</taxon>
        <taxon>Pseudomonadati</taxon>
        <taxon>Bacteroidota</taxon>
        <taxon>Bacteroidia</taxon>
        <taxon>Bacteroidales</taxon>
        <taxon>Prevotellaceae</taxon>
        <taxon>Hoylesella</taxon>
    </lineage>
</organism>